<evidence type="ECO:0000256" key="1">
    <source>
        <dbReference type="SAM" id="MobiDB-lite"/>
    </source>
</evidence>
<evidence type="ECO:0000313" key="3">
    <source>
        <dbReference type="Proteomes" id="UP000789572"/>
    </source>
</evidence>
<protein>
    <submittedName>
        <fullName evidence="2">9767_t:CDS:1</fullName>
    </submittedName>
</protein>
<proteinExistence type="predicted"/>
<gene>
    <name evidence="2" type="ORF">POCULU_LOCUS2197</name>
</gene>
<name>A0A9N8ZE29_9GLOM</name>
<comment type="caution">
    <text evidence="2">The sequence shown here is derived from an EMBL/GenBank/DDBJ whole genome shotgun (WGS) entry which is preliminary data.</text>
</comment>
<organism evidence="2 3">
    <name type="scientific">Paraglomus occultum</name>
    <dbReference type="NCBI Taxonomy" id="144539"/>
    <lineage>
        <taxon>Eukaryota</taxon>
        <taxon>Fungi</taxon>
        <taxon>Fungi incertae sedis</taxon>
        <taxon>Mucoromycota</taxon>
        <taxon>Glomeromycotina</taxon>
        <taxon>Glomeromycetes</taxon>
        <taxon>Paraglomerales</taxon>
        <taxon>Paraglomeraceae</taxon>
        <taxon>Paraglomus</taxon>
    </lineage>
</organism>
<evidence type="ECO:0000313" key="2">
    <source>
        <dbReference type="EMBL" id="CAG8493433.1"/>
    </source>
</evidence>
<dbReference type="EMBL" id="CAJVPJ010000195">
    <property type="protein sequence ID" value="CAG8493433.1"/>
    <property type="molecule type" value="Genomic_DNA"/>
</dbReference>
<feature type="region of interest" description="Disordered" evidence="1">
    <location>
        <begin position="1"/>
        <end position="22"/>
    </location>
</feature>
<keyword evidence="3" id="KW-1185">Reference proteome</keyword>
<feature type="compositionally biased region" description="Low complexity" evidence="1">
    <location>
        <begin position="91"/>
        <end position="101"/>
    </location>
</feature>
<accession>A0A9N8ZE29</accession>
<reference evidence="2" key="1">
    <citation type="submission" date="2021-06" db="EMBL/GenBank/DDBJ databases">
        <authorList>
            <person name="Kallberg Y."/>
            <person name="Tangrot J."/>
            <person name="Rosling A."/>
        </authorList>
    </citation>
    <scope>NUCLEOTIDE SEQUENCE</scope>
    <source>
        <strain evidence="2">IA702</strain>
    </source>
</reference>
<feature type="compositionally biased region" description="Pro residues" evidence="1">
    <location>
        <begin position="102"/>
        <end position="111"/>
    </location>
</feature>
<feature type="compositionally biased region" description="Low complexity" evidence="1">
    <location>
        <begin position="8"/>
        <end position="22"/>
    </location>
</feature>
<dbReference type="Proteomes" id="UP000789572">
    <property type="component" value="Unassembled WGS sequence"/>
</dbReference>
<dbReference type="AlphaFoldDB" id="A0A9N8ZE29"/>
<feature type="compositionally biased region" description="Polar residues" evidence="1">
    <location>
        <begin position="115"/>
        <end position="124"/>
    </location>
</feature>
<feature type="region of interest" description="Disordered" evidence="1">
    <location>
        <begin position="75"/>
        <end position="127"/>
    </location>
</feature>
<sequence length="139" mass="15268">MCSKKDSSLPPSATTTPLASPSNAVEMLFFQTDESKPDRLPIPILDSQSILSTPDIRMVASPPVFLPSKLAWWPSPPPSQRLQQHPSPLLSPNQPSFSSPTTSPPPSPRLSPPTQRQTVPTSTDNHVHSNEFMDFLLFQ</sequence>